<evidence type="ECO:0000313" key="1">
    <source>
        <dbReference type="EMBL" id="KZE23464.1"/>
    </source>
</evidence>
<dbReference type="AlphaFoldDB" id="A0A161TKQ5"/>
<dbReference type="Proteomes" id="UP000076612">
    <property type="component" value="Unassembled WGS sequence"/>
</dbReference>
<dbReference type="PROSITE" id="PS51365">
    <property type="entry name" value="RENAL_DIPEPTIDASE_2"/>
    <property type="match status" value="1"/>
</dbReference>
<evidence type="ECO:0000313" key="5">
    <source>
        <dbReference type="Proteomes" id="UP000216867"/>
    </source>
</evidence>
<reference evidence="2 5" key="3">
    <citation type="submission" date="2017-04" db="EMBL/GenBank/DDBJ databases">
        <title>Kefir bacterial isolates.</title>
        <authorList>
            <person name="Kim Y."/>
            <person name="Blasche S."/>
            <person name="Patil K.R."/>
        </authorList>
    </citation>
    <scope>NUCLEOTIDE SEQUENCE [LARGE SCALE GENOMIC DNA]</scope>
    <source>
        <strain evidence="2 5">OG2</strain>
    </source>
</reference>
<organism evidence="1 4">
    <name type="scientific">Brevibacterium casei</name>
    <dbReference type="NCBI Taxonomy" id="33889"/>
    <lineage>
        <taxon>Bacteria</taxon>
        <taxon>Bacillati</taxon>
        <taxon>Actinomycetota</taxon>
        <taxon>Actinomycetes</taxon>
        <taxon>Micrococcales</taxon>
        <taxon>Brevibacteriaceae</taxon>
        <taxon>Brevibacterium</taxon>
    </lineage>
</organism>
<dbReference type="InterPro" id="IPR008257">
    <property type="entry name" value="Pept_M19"/>
</dbReference>
<reference evidence="4" key="1">
    <citation type="submission" date="2016-01" db="EMBL/GenBank/DDBJ databases">
        <title>Draft genome of Chromobacterium sp. F49.</title>
        <authorList>
            <person name="Hong K.W."/>
        </authorList>
    </citation>
    <scope>NUCLEOTIDE SEQUENCE [LARGE SCALE GENOMIC DNA]</scope>
    <source>
        <strain evidence="4">M40</strain>
    </source>
</reference>
<reference evidence="3 6" key="4">
    <citation type="submission" date="2019-02" db="EMBL/GenBank/DDBJ databases">
        <authorList>
            <consortium name="Pathogen Informatics"/>
        </authorList>
    </citation>
    <scope>NUCLEOTIDE SEQUENCE [LARGE SCALE GENOMIC DNA]</scope>
    <source>
        <strain evidence="3 6">3012STDY7078520</strain>
    </source>
</reference>
<evidence type="ECO:0000313" key="2">
    <source>
        <dbReference type="EMBL" id="PAK95321.1"/>
    </source>
</evidence>
<dbReference type="PANTHER" id="PTHR10443">
    <property type="entry name" value="MICROSOMAL DIPEPTIDASE"/>
    <property type="match status" value="1"/>
</dbReference>
<dbReference type="Pfam" id="PF01244">
    <property type="entry name" value="Peptidase_M19"/>
    <property type="match status" value="1"/>
</dbReference>
<dbReference type="InterPro" id="IPR032466">
    <property type="entry name" value="Metal_Hydrolase"/>
</dbReference>
<evidence type="ECO:0000313" key="6">
    <source>
        <dbReference type="Proteomes" id="UP000386281"/>
    </source>
</evidence>
<dbReference type="EMBL" id="LQQR01000003">
    <property type="protein sequence ID" value="KZE23464.1"/>
    <property type="molecule type" value="Genomic_DNA"/>
</dbReference>
<dbReference type="SUPFAM" id="SSF51556">
    <property type="entry name" value="Metallo-dependent hydrolases"/>
    <property type="match status" value="1"/>
</dbReference>
<reference evidence="1" key="2">
    <citation type="submission" date="2016-01" db="EMBL/GenBank/DDBJ databases">
        <authorList>
            <person name="Hong K.W."/>
        </authorList>
    </citation>
    <scope>NUCLEOTIDE SEQUENCE</scope>
    <source>
        <strain evidence="1">M40</strain>
    </source>
</reference>
<dbReference type="RefSeq" id="WP_063248888.1">
    <property type="nucleotide sequence ID" value="NZ_CAACXN010000015.1"/>
</dbReference>
<dbReference type="GO" id="GO:0006508">
    <property type="term" value="P:proteolysis"/>
    <property type="evidence" value="ECO:0007669"/>
    <property type="project" value="InterPro"/>
</dbReference>
<accession>A0A161TKQ5</accession>
<evidence type="ECO:0000313" key="4">
    <source>
        <dbReference type="Proteomes" id="UP000076612"/>
    </source>
</evidence>
<dbReference type="STRING" id="33889.AVW13_04460"/>
<dbReference type="GO" id="GO:0070573">
    <property type="term" value="F:metallodipeptidase activity"/>
    <property type="evidence" value="ECO:0007669"/>
    <property type="project" value="InterPro"/>
</dbReference>
<sequence length="343" mass="37581">MTHGRKFHHDAIIVDGLQINNWSRAVLQELISGGVTAVNATVSVWEGIEESIRAIGEWNQFADRNSDIVTLARSSQDIRRAKTEGRVAVILGTQNTSLYGDDYRLVRVFAQLGVKIVQLTYNNQNSVGGSCYEPTDSGLTRFGVNVVHEMNRAGVLIDLSHVGDRTSIDAAEASASPVAITHSNPDWFVSSPRNKPDAVIEAVTSRGGVIGACLYPNVVGGAHAQLSDFCQMVYRLAEQVGIGHVGLGSDCTRNWGDEFVEWLRSGRWRPPSQETATWPAWPHWFTGPEDFPRLTEGLLAVGFTETEALGVLGENWLRLFDEVFPEGGSRDGGIVHDRTREPA</sequence>
<dbReference type="Proteomes" id="UP000216867">
    <property type="component" value="Unassembled WGS sequence"/>
</dbReference>
<dbReference type="PANTHER" id="PTHR10443:SF12">
    <property type="entry name" value="DIPEPTIDASE"/>
    <property type="match status" value="1"/>
</dbReference>
<gene>
    <name evidence="1" type="ORF">AVW13_04460</name>
    <name evidence="2" type="ORF">B8X04_10935</name>
    <name evidence="3" type="ORF">NCTC12391_02094</name>
</gene>
<dbReference type="EMBL" id="NCWY01000008">
    <property type="protein sequence ID" value="PAK95321.1"/>
    <property type="molecule type" value="Genomic_DNA"/>
</dbReference>
<proteinExistence type="predicted"/>
<dbReference type="Gene3D" id="3.20.20.140">
    <property type="entry name" value="Metal-dependent hydrolases"/>
    <property type="match status" value="1"/>
</dbReference>
<evidence type="ECO:0000313" key="3">
    <source>
        <dbReference type="EMBL" id="VEW13884.1"/>
    </source>
</evidence>
<dbReference type="EMBL" id="CAACXN010000015">
    <property type="protein sequence ID" value="VEW13884.1"/>
    <property type="molecule type" value="Genomic_DNA"/>
</dbReference>
<name>A0A161TKQ5_9MICO</name>
<protein>
    <submittedName>
        <fullName evidence="3">Membrane dipeptidase (Peptidase family M19)</fullName>
    </submittedName>
    <submittedName>
        <fullName evidence="1">Peptidase M19</fullName>
    </submittedName>
</protein>
<dbReference type="Proteomes" id="UP000386281">
    <property type="component" value="Unassembled WGS sequence"/>
</dbReference>